<evidence type="ECO:0000256" key="3">
    <source>
        <dbReference type="ARBA" id="ARBA00022723"/>
    </source>
</evidence>
<reference evidence="10" key="1">
    <citation type="submission" date="2024-02" db="EMBL/GenBank/DDBJ databases">
        <authorList>
            <consortium name="ELIXIR-Norway"/>
            <consortium name="Elixir Norway"/>
        </authorList>
    </citation>
    <scope>NUCLEOTIDE SEQUENCE</scope>
</reference>
<evidence type="ECO:0000256" key="4">
    <source>
        <dbReference type="ARBA" id="ARBA00022964"/>
    </source>
</evidence>
<dbReference type="InterPro" id="IPR009349">
    <property type="entry name" value="TRIP4/RQT4_C2HC5_Znf"/>
</dbReference>
<evidence type="ECO:0000256" key="1">
    <source>
        <dbReference type="ARBA" id="ARBA00001954"/>
    </source>
</evidence>
<keyword evidence="3" id="KW-0479">Metal-binding</keyword>
<evidence type="ECO:0000313" key="10">
    <source>
        <dbReference type="EMBL" id="CAK9205757.1"/>
    </source>
</evidence>
<accession>A0ABP0TVL0</accession>
<feature type="coiled-coil region" evidence="7">
    <location>
        <begin position="239"/>
        <end position="306"/>
    </location>
</feature>
<dbReference type="Pfam" id="PF23134">
    <property type="entry name" value="TRIP4_3rd"/>
    <property type="match status" value="1"/>
</dbReference>
<dbReference type="Pfam" id="PF13532">
    <property type="entry name" value="2OG-FeII_Oxy_2"/>
    <property type="match status" value="1"/>
</dbReference>
<evidence type="ECO:0000256" key="7">
    <source>
        <dbReference type="SAM" id="Coils"/>
    </source>
</evidence>
<keyword evidence="5" id="KW-0560">Oxidoreductase</keyword>
<evidence type="ECO:0000256" key="8">
    <source>
        <dbReference type="SAM" id="MobiDB-lite"/>
    </source>
</evidence>
<dbReference type="InterPro" id="IPR027450">
    <property type="entry name" value="AlkB-like"/>
</dbReference>
<proteinExistence type="inferred from homology"/>
<keyword evidence="7" id="KW-0175">Coiled coil</keyword>
<feature type="domain" description="Fe2OG dioxygenase" evidence="9">
    <location>
        <begin position="637"/>
        <end position="742"/>
    </location>
</feature>
<organism evidence="10 11">
    <name type="scientific">Sphagnum troendelagicum</name>
    <dbReference type="NCBI Taxonomy" id="128251"/>
    <lineage>
        <taxon>Eukaryota</taxon>
        <taxon>Viridiplantae</taxon>
        <taxon>Streptophyta</taxon>
        <taxon>Embryophyta</taxon>
        <taxon>Bryophyta</taxon>
        <taxon>Sphagnophytina</taxon>
        <taxon>Sphagnopsida</taxon>
        <taxon>Sphagnales</taxon>
        <taxon>Sphagnaceae</taxon>
        <taxon>Sphagnum</taxon>
    </lineage>
</organism>
<evidence type="ECO:0000259" key="9">
    <source>
        <dbReference type="PROSITE" id="PS51471"/>
    </source>
</evidence>
<dbReference type="InterPro" id="IPR056993">
    <property type="entry name" value="TRIP4_3rd_dom"/>
</dbReference>
<dbReference type="EMBL" id="OZ019907">
    <property type="protein sequence ID" value="CAK9205757.1"/>
    <property type="molecule type" value="Genomic_DNA"/>
</dbReference>
<dbReference type="PANTHER" id="PTHR16557">
    <property type="entry name" value="ALKYLATED DNA REPAIR PROTEIN ALKB-RELATED"/>
    <property type="match status" value="1"/>
</dbReference>
<name>A0ABP0TVL0_9BRYO</name>
<dbReference type="InterPro" id="IPR004574">
    <property type="entry name" value="Alkb"/>
</dbReference>
<gene>
    <name evidence="10" type="ORF">CSSPTR1EN2_LOCUS8008</name>
</gene>
<evidence type="ECO:0000256" key="5">
    <source>
        <dbReference type="ARBA" id="ARBA00023002"/>
    </source>
</evidence>
<comment type="cofactor">
    <cofactor evidence="1">
        <name>Fe(2+)</name>
        <dbReference type="ChEBI" id="CHEBI:29033"/>
    </cofactor>
</comment>
<keyword evidence="6" id="KW-0408">Iron</keyword>
<evidence type="ECO:0000313" key="11">
    <source>
        <dbReference type="Proteomes" id="UP001497512"/>
    </source>
</evidence>
<keyword evidence="11" id="KW-1185">Reference proteome</keyword>
<dbReference type="PANTHER" id="PTHR16557:SF2">
    <property type="entry name" value="NUCLEIC ACID DIOXYGENASE ALKBH1"/>
    <property type="match status" value="1"/>
</dbReference>
<dbReference type="SUPFAM" id="SSF51197">
    <property type="entry name" value="Clavaminate synthase-like"/>
    <property type="match status" value="1"/>
</dbReference>
<dbReference type="InterPro" id="IPR005123">
    <property type="entry name" value="Oxoglu/Fe-dep_dioxygenase_dom"/>
</dbReference>
<dbReference type="Proteomes" id="UP001497512">
    <property type="component" value="Chromosome 15"/>
</dbReference>
<sequence length="747" mass="81709">MSAAGQWLQQALLDLCSDAQSGVQLEQEVVSSLVSYCEIASPSDAEQYLLNIVGNEQHKEIVSEYLEKRGGGVASNIFTFTELRPENNIQGDEGMQAYMKSRDDKTWSVGSKKVPKAAKPKIAVPTNAPPVGDATPPSIPMNKGSAAKAGVPQSANTGKFKGRRGGKGVSLAEAAEALFSRGVPCTCQASRHKLINNCLGCGKIICEQEGEGPCNFCGTLVLREGSEYAGLEHASVPPANEAEASAQALKDQLVEFDRTATQRTTVIDDQSDYFEIDGNTWLSEKEKQLLRQRQEEEEHAEEQRRKRVVVTIDLLGRKVIMANTGEDKENGLHESLILAGDPVKNERSTSYRIKPNPVVTHIPVYVESEGLGSGDVKNRIKKTGKYLQGMVLAKTGRVQHDDPVVEAVMGQTLGHIQVEGGDRESNEGWHGLEVKQVQGLENKDNMEAREMTGQPRSVSRISSPMDVESNAVSQPLFDLCPHQTQQVDGRKGPVVLVPSPLTLKQSEHSRARIWSNTVLIPGMVLLKGWLSLDNQVEIVRECQTLGIGPGGFYQPSFSDGRHMHLQMMCLGIKHWEPTSSSYVSNRARHDNALPPPIPPRFLAHVKDALQKAQHVAKDAGGLRLGRSQAEGELPDMTATVCIVNFYEHSGALGMHQDKDESAESLQRGAPVVSFSVGDSAEFCYGKERELTKAEKVILDSGDVLIFGGPSRMLFHGVTRIIPKSAPKELLERTNLRPGRLNLTFREL</sequence>
<comment type="similarity">
    <text evidence="2">Belongs to the alkB family.</text>
</comment>
<feature type="region of interest" description="Disordered" evidence="8">
    <location>
        <begin position="142"/>
        <end position="166"/>
    </location>
</feature>
<evidence type="ECO:0000256" key="2">
    <source>
        <dbReference type="ARBA" id="ARBA00007879"/>
    </source>
</evidence>
<protein>
    <recommendedName>
        <fullName evidence="9">Fe2OG dioxygenase domain-containing protein</fullName>
    </recommendedName>
</protein>
<dbReference type="PROSITE" id="PS51471">
    <property type="entry name" value="FE2OG_OXY"/>
    <property type="match status" value="1"/>
</dbReference>
<dbReference type="Pfam" id="PF06221">
    <property type="entry name" value="zf-C2HC5"/>
    <property type="match status" value="1"/>
</dbReference>
<dbReference type="InterPro" id="IPR037151">
    <property type="entry name" value="AlkB-like_sf"/>
</dbReference>
<evidence type="ECO:0000256" key="6">
    <source>
        <dbReference type="ARBA" id="ARBA00023004"/>
    </source>
</evidence>
<keyword evidence="4" id="KW-0223">Dioxygenase</keyword>
<dbReference type="Gene3D" id="2.60.120.590">
    <property type="entry name" value="Alpha-ketoglutarate-dependent dioxygenase AlkB-like"/>
    <property type="match status" value="1"/>
</dbReference>